<evidence type="ECO:0000313" key="2">
    <source>
        <dbReference type="EMBL" id="MQM28192.1"/>
    </source>
</evidence>
<reference evidence="2 3" key="1">
    <citation type="submission" date="2019-10" db="EMBL/GenBank/DDBJ databases">
        <title>Glycomyces albidus sp. nov., a novel actinomycete isolated from rhizosphere soil of wheat (Triticum aestivum L.).</title>
        <authorList>
            <person name="Qian L."/>
        </authorList>
    </citation>
    <scope>NUCLEOTIDE SEQUENCE [LARGE SCALE GENOMIC DNA]</scope>
    <source>
        <strain evidence="2 3">NEAU-7082</strain>
    </source>
</reference>
<dbReference type="AlphaFoldDB" id="A0A6L5GER2"/>
<dbReference type="EMBL" id="WIAO01000037">
    <property type="protein sequence ID" value="MQM28192.1"/>
    <property type="molecule type" value="Genomic_DNA"/>
</dbReference>
<keyword evidence="1" id="KW-1133">Transmembrane helix</keyword>
<proteinExistence type="predicted"/>
<protein>
    <recommendedName>
        <fullName evidence="4">Type II toxin-antitoxin system PemK/MazF family toxin</fullName>
    </recommendedName>
</protein>
<organism evidence="2 3">
    <name type="scientific">Glycomyces albidus</name>
    <dbReference type="NCBI Taxonomy" id="2656774"/>
    <lineage>
        <taxon>Bacteria</taxon>
        <taxon>Bacillati</taxon>
        <taxon>Actinomycetota</taxon>
        <taxon>Actinomycetes</taxon>
        <taxon>Glycomycetales</taxon>
        <taxon>Glycomycetaceae</taxon>
        <taxon>Glycomyces</taxon>
    </lineage>
</organism>
<evidence type="ECO:0000313" key="3">
    <source>
        <dbReference type="Proteomes" id="UP000477750"/>
    </source>
</evidence>
<keyword evidence="3" id="KW-1185">Reference proteome</keyword>
<dbReference type="RefSeq" id="WP_153027295.1">
    <property type="nucleotide sequence ID" value="NZ_WIAO01000037.1"/>
</dbReference>
<feature type="transmembrane region" description="Helical" evidence="1">
    <location>
        <begin position="12"/>
        <end position="32"/>
    </location>
</feature>
<dbReference type="Proteomes" id="UP000477750">
    <property type="component" value="Unassembled WGS sequence"/>
</dbReference>
<accession>A0A6L5GER2</accession>
<evidence type="ECO:0008006" key="4">
    <source>
        <dbReference type="Google" id="ProtNLM"/>
    </source>
</evidence>
<comment type="caution">
    <text evidence="2">The sequence shown here is derived from an EMBL/GenBank/DDBJ whole genome shotgun (WGS) entry which is preliminary data.</text>
</comment>
<gene>
    <name evidence="2" type="ORF">GFD30_21885</name>
</gene>
<keyword evidence="1" id="KW-0812">Transmembrane</keyword>
<keyword evidence="1" id="KW-0472">Membrane</keyword>
<name>A0A6L5GER2_9ACTN</name>
<sequence>MEPDSSEAGGFYFLVFIIILIVLLVTFVKTVIRGRPASPNDFWVQEGLRNRWHADQPPPLLPAPPGGPQPRERWYAKFPFEEDPSQTKDRPCLVIGYSGKGYWVLKCTTQGPRHPGRRVPVAAGWWAPPANKDGFVDLVPQHLPRRLLQHRFGRLAGTPLYRQITDRVQWDAALDFID</sequence>
<evidence type="ECO:0000256" key="1">
    <source>
        <dbReference type="SAM" id="Phobius"/>
    </source>
</evidence>